<name>A0A4R8XQD8_9MICO</name>
<evidence type="ECO:0000259" key="1">
    <source>
        <dbReference type="PROSITE" id="PS51502"/>
    </source>
</evidence>
<evidence type="ECO:0000313" key="3">
    <source>
        <dbReference type="Proteomes" id="UP000298433"/>
    </source>
</evidence>
<keyword evidence="3" id="KW-1185">Reference proteome</keyword>
<comment type="caution">
    <text evidence="2">The sequence shown here is derived from an EMBL/GenBank/DDBJ whole genome shotgun (WGS) entry which is preliminary data.</text>
</comment>
<organism evidence="2 3">
    <name type="scientific">Cryobacterium cheniae</name>
    <dbReference type="NCBI Taxonomy" id="1259262"/>
    <lineage>
        <taxon>Bacteria</taxon>
        <taxon>Bacillati</taxon>
        <taxon>Actinomycetota</taxon>
        <taxon>Actinomycetes</taxon>
        <taxon>Micrococcales</taxon>
        <taxon>Microbacteriaceae</taxon>
        <taxon>Cryobacterium</taxon>
    </lineage>
</organism>
<feature type="domain" description="Stress-response A/B barrel" evidence="1">
    <location>
        <begin position="2"/>
        <end position="96"/>
    </location>
</feature>
<dbReference type="EMBL" id="SOGN01000043">
    <property type="protein sequence ID" value="TFC80277.1"/>
    <property type="molecule type" value="Genomic_DNA"/>
</dbReference>
<dbReference type="InterPro" id="IPR011008">
    <property type="entry name" value="Dimeric_a/b-barrel"/>
</dbReference>
<dbReference type="Proteomes" id="UP000298433">
    <property type="component" value="Unassembled WGS sequence"/>
</dbReference>
<proteinExistence type="predicted"/>
<dbReference type="InterPro" id="IPR013097">
    <property type="entry name" value="Dabb"/>
</dbReference>
<dbReference type="PANTHER" id="PTHR37832">
    <property type="entry name" value="BLL2683 PROTEIN"/>
    <property type="match status" value="1"/>
</dbReference>
<sequence length="98" mass="10458">MIRHIVSWQLAASDPEEKAAAAAGIADRLEGLVGVVDEIRSLRVGFDVAGGTNWDVVLIADFDDLDAVSRYQAHPAHQAAGTFIRSVVSSRMAVDVLV</sequence>
<dbReference type="RefSeq" id="WP_134370113.1">
    <property type="nucleotide sequence ID" value="NZ_SOGN01000043.1"/>
</dbReference>
<dbReference type="AlphaFoldDB" id="A0A4R8XQD8"/>
<dbReference type="SUPFAM" id="SSF54909">
    <property type="entry name" value="Dimeric alpha+beta barrel"/>
    <property type="match status" value="1"/>
</dbReference>
<protein>
    <submittedName>
        <fullName evidence="2">Dabb family protein</fullName>
    </submittedName>
</protein>
<evidence type="ECO:0000313" key="2">
    <source>
        <dbReference type="EMBL" id="TFC80277.1"/>
    </source>
</evidence>
<accession>A0A4R8XQD8</accession>
<dbReference type="SMART" id="SM00886">
    <property type="entry name" value="Dabb"/>
    <property type="match status" value="1"/>
</dbReference>
<gene>
    <name evidence="2" type="ORF">E3T23_09355</name>
</gene>
<dbReference type="PROSITE" id="PS51502">
    <property type="entry name" value="S_R_A_B_BARREL"/>
    <property type="match status" value="1"/>
</dbReference>
<dbReference type="PANTHER" id="PTHR37832:SF1">
    <property type="entry name" value="STRESS-RESPONSE A_B BARREL DOMAIN-CONTAINING PROTEIN"/>
    <property type="match status" value="1"/>
</dbReference>
<reference evidence="2 3" key="1">
    <citation type="submission" date="2019-03" db="EMBL/GenBank/DDBJ databases">
        <title>Genomics of glacier-inhabiting Cryobacterium strains.</title>
        <authorList>
            <person name="Liu Q."/>
            <person name="Xin Y.-H."/>
        </authorList>
    </citation>
    <scope>NUCLEOTIDE SEQUENCE [LARGE SCALE GENOMIC DNA]</scope>
    <source>
        <strain evidence="2 3">TMT2-48-2</strain>
    </source>
</reference>
<dbReference type="Pfam" id="PF07876">
    <property type="entry name" value="Dabb"/>
    <property type="match status" value="1"/>
</dbReference>
<dbReference type="Gene3D" id="3.30.70.100">
    <property type="match status" value="1"/>
</dbReference>
<dbReference type="OrthoDB" id="6637496at2"/>